<protein>
    <recommendedName>
        <fullName evidence="4">CCHC-type domain-containing protein</fullName>
    </recommendedName>
</protein>
<evidence type="ECO:0000313" key="2">
    <source>
        <dbReference type="EMBL" id="CAA7051430.1"/>
    </source>
</evidence>
<reference evidence="2" key="1">
    <citation type="submission" date="2020-01" db="EMBL/GenBank/DDBJ databases">
        <authorList>
            <person name="Mishra B."/>
        </authorList>
    </citation>
    <scope>NUCLEOTIDE SEQUENCE [LARGE SCALE GENOMIC DNA]</scope>
</reference>
<name>A0A6D2K487_9BRAS</name>
<proteinExistence type="predicted"/>
<dbReference type="OrthoDB" id="785668at2759"/>
<accession>A0A6D2K487</accession>
<dbReference type="PANTHER" id="PTHR35046:SF9">
    <property type="entry name" value="RNA-DIRECTED DNA POLYMERASE"/>
    <property type="match status" value="1"/>
</dbReference>
<sequence>MALGPWGSDRECLEGIAWATGCVRCVDRCIASTDSVMSLETLCDALFSRGFVILSLKSENNLIRCSVSGRLVGPEGAGVTAMLHKAILAEQQIKRRTPARHGADQRRPVYARDSRPVFTPKSEPRGVPYNQDKDKNKASTTSAPRARELKCFRCQGFRHYANECHNKKIMFIRDNGEVESEEEVLDHKPEPEPEEYEAVPVMGKILVARRLLSAQVQTHKEEQRENLFHSRCLVQEKVCSLIID</sequence>
<dbReference type="Proteomes" id="UP000467841">
    <property type="component" value="Unassembled WGS sequence"/>
</dbReference>
<keyword evidence="3" id="KW-1185">Reference proteome</keyword>
<dbReference type="PANTHER" id="PTHR35046">
    <property type="entry name" value="ZINC KNUCKLE (CCHC-TYPE) FAMILY PROTEIN"/>
    <property type="match status" value="1"/>
</dbReference>
<evidence type="ECO:0000313" key="3">
    <source>
        <dbReference type="Proteomes" id="UP000467841"/>
    </source>
</evidence>
<feature type="compositionally biased region" description="Basic and acidic residues" evidence="1">
    <location>
        <begin position="101"/>
        <end position="115"/>
    </location>
</feature>
<evidence type="ECO:0000256" key="1">
    <source>
        <dbReference type="SAM" id="MobiDB-lite"/>
    </source>
</evidence>
<dbReference type="EMBL" id="CACVBM020001476">
    <property type="protein sequence ID" value="CAA7051430.1"/>
    <property type="molecule type" value="Genomic_DNA"/>
</dbReference>
<evidence type="ECO:0008006" key="4">
    <source>
        <dbReference type="Google" id="ProtNLM"/>
    </source>
</evidence>
<gene>
    <name evidence="2" type="ORF">MERR_LOCUS38665</name>
</gene>
<comment type="caution">
    <text evidence="2">The sequence shown here is derived from an EMBL/GenBank/DDBJ whole genome shotgun (WGS) entry which is preliminary data.</text>
</comment>
<feature type="region of interest" description="Disordered" evidence="1">
    <location>
        <begin position="95"/>
        <end position="142"/>
    </location>
</feature>
<dbReference type="AlphaFoldDB" id="A0A6D2K487"/>
<organism evidence="2 3">
    <name type="scientific">Microthlaspi erraticum</name>
    <dbReference type="NCBI Taxonomy" id="1685480"/>
    <lineage>
        <taxon>Eukaryota</taxon>
        <taxon>Viridiplantae</taxon>
        <taxon>Streptophyta</taxon>
        <taxon>Embryophyta</taxon>
        <taxon>Tracheophyta</taxon>
        <taxon>Spermatophyta</taxon>
        <taxon>Magnoliopsida</taxon>
        <taxon>eudicotyledons</taxon>
        <taxon>Gunneridae</taxon>
        <taxon>Pentapetalae</taxon>
        <taxon>rosids</taxon>
        <taxon>malvids</taxon>
        <taxon>Brassicales</taxon>
        <taxon>Brassicaceae</taxon>
        <taxon>Coluteocarpeae</taxon>
        <taxon>Microthlaspi</taxon>
    </lineage>
</organism>